<reference evidence="3 4" key="1">
    <citation type="submission" date="2017-04" db="EMBL/GenBank/DDBJ databases">
        <authorList>
            <person name="Afonso C.L."/>
            <person name="Miller P.J."/>
            <person name="Scott M.A."/>
            <person name="Spackman E."/>
            <person name="Goraichik I."/>
            <person name="Dimitrov K.M."/>
            <person name="Suarez D.L."/>
            <person name="Swayne D.E."/>
        </authorList>
    </citation>
    <scope>NUCLEOTIDE SEQUENCE [LARGE SCALE GENOMIC DNA]</scope>
    <source>
        <strain evidence="3 4">DSM 23236</strain>
    </source>
</reference>
<dbReference type="PANTHER" id="PTHR30204">
    <property type="entry name" value="REDOX-CYCLING DRUG-SENSING TRANSCRIPTIONAL ACTIVATOR SOXR"/>
    <property type="match status" value="1"/>
</dbReference>
<dbReference type="InterPro" id="IPR009061">
    <property type="entry name" value="DNA-bd_dom_put_sf"/>
</dbReference>
<feature type="domain" description="HTH merR-type" evidence="2">
    <location>
        <begin position="2"/>
        <end position="71"/>
    </location>
</feature>
<accession>A0A1W1XVP5</accession>
<evidence type="ECO:0000313" key="4">
    <source>
        <dbReference type="Proteomes" id="UP000192761"/>
    </source>
</evidence>
<sequence>MMLSIRDVATQTGLTAHTLRYYEAIGLLGPISRSRSGQRQYSPADLNWLAFLLRLRSTGMGIRDMQRYATLRREGATLQSVQQREALLVQHAARLEDEIGQLQQTLAVLHDKIALYRTQAGELKASCSFPSQGAQHASTAHPEPDH</sequence>
<dbReference type="InterPro" id="IPR047057">
    <property type="entry name" value="MerR_fam"/>
</dbReference>
<name>A0A1W1XVP5_9NEIS</name>
<dbReference type="CDD" id="cd01109">
    <property type="entry name" value="HTH_YyaN"/>
    <property type="match status" value="1"/>
</dbReference>
<dbReference type="GO" id="GO:0003700">
    <property type="term" value="F:DNA-binding transcription factor activity"/>
    <property type="evidence" value="ECO:0007669"/>
    <property type="project" value="InterPro"/>
</dbReference>
<dbReference type="EMBL" id="FWXD01000020">
    <property type="protein sequence ID" value="SMC28060.1"/>
    <property type="molecule type" value="Genomic_DNA"/>
</dbReference>
<dbReference type="OrthoDB" id="9808480at2"/>
<keyword evidence="4" id="KW-1185">Reference proteome</keyword>
<dbReference type="AlphaFoldDB" id="A0A1W1XVP5"/>
<dbReference type="Pfam" id="PF13411">
    <property type="entry name" value="MerR_1"/>
    <property type="match status" value="1"/>
</dbReference>
<protein>
    <submittedName>
        <fullName evidence="3">DNA-binding transcriptional regulator, MerR family</fullName>
    </submittedName>
</protein>
<dbReference type="Gene3D" id="1.10.1660.10">
    <property type="match status" value="1"/>
</dbReference>
<proteinExistence type="predicted"/>
<dbReference type="STRING" id="1121001.SAMN02745857_03093"/>
<dbReference type="RefSeq" id="WP_139798890.1">
    <property type="nucleotide sequence ID" value="NZ_FWXD01000020.1"/>
</dbReference>
<gene>
    <name evidence="3" type="ORF">SAMN02745857_03093</name>
</gene>
<dbReference type="GO" id="GO:0003677">
    <property type="term" value="F:DNA binding"/>
    <property type="evidence" value="ECO:0007669"/>
    <property type="project" value="UniProtKB-KW"/>
</dbReference>
<dbReference type="PRINTS" id="PR00040">
    <property type="entry name" value="HTHMERR"/>
</dbReference>
<dbReference type="InterPro" id="IPR000551">
    <property type="entry name" value="MerR-type_HTH_dom"/>
</dbReference>
<evidence type="ECO:0000313" key="3">
    <source>
        <dbReference type="EMBL" id="SMC28060.1"/>
    </source>
</evidence>
<dbReference type="PANTHER" id="PTHR30204:SF98">
    <property type="entry name" value="HTH-TYPE TRANSCRIPTIONAL REGULATOR ADHR"/>
    <property type="match status" value="1"/>
</dbReference>
<dbReference type="SUPFAM" id="SSF46955">
    <property type="entry name" value="Putative DNA-binding domain"/>
    <property type="match status" value="1"/>
</dbReference>
<evidence type="ECO:0000259" key="2">
    <source>
        <dbReference type="PROSITE" id="PS50937"/>
    </source>
</evidence>
<dbReference type="Proteomes" id="UP000192761">
    <property type="component" value="Unassembled WGS sequence"/>
</dbReference>
<keyword evidence="1 3" id="KW-0238">DNA-binding</keyword>
<evidence type="ECO:0000256" key="1">
    <source>
        <dbReference type="ARBA" id="ARBA00023125"/>
    </source>
</evidence>
<dbReference type="PROSITE" id="PS50937">
    <property type="entry name" value="HTH_MERR_2"/>
    <property type="match status" value="1"/>
</dbReference>
<dbReference type="SMART" id="SM00422">
    <property type="entry name" value="HTH_MERR"/>
    <property type="match status" value="1"/>
</dbReference>
<organism evidence="3 4">
    <name type="scientific">Andreprevotia lacus DSM 23236</name>
    <dbReference type="NCBI Taxonomy" id="1121001"/>
    <lineage>
        <taxon>Bacteria</taxon>
        <taxon>Pseudomonadati</taxon>
        <taxon>Pseudomonadota</taxon>
        <taxon>Betaproteobacteria</taxon>
        <taxon>Neisseriales</taxon>
        <taxon>Chitinibacteraceae</taxon>
        <taxon>Andreprevotia</taxon>
    </lineage>
</organism>